<keyword evidence="1 4" id="KW-0732">Signal</keyword>
<reference evidence="5" key="1">
    <citation type="submission" date="2022-07" db="EMBL/GenBank/DDBJ databases">
        <title>Tahibacter sp., a new gammaproteobacterium isolated from the silt sample collected at pig farm.</title>
        <authorList>
            <person name="Chen H."/>
        </authorList>
    </citation>
    <scope>NUCLEOTIDE SEQUENCE</scope>
    <source>
        <strain evidence="5">P2K</strain>
    </source>
</reference>
<proteinExistence type="predicted"/>
<keyword evidence="6" id="KW-1185">Reference proteome</keyword>
<name>A0ABT1QNC0_9GAMM</name>
<dbReference type="InterPro" id="IPR013519">
    <property type="entry name" value="Int_alpha_beta-p"/>
</dbReference>
<keyword evidence="2" id="KW-0677">Repeat</keyword>
<evidence type="ECO:0000256" key="2">
    <source>
        <dbReference type="ARBA" id="ARBA00022737"/>
    </source>
</evidence>
<dbReference type="Pfam" id="PF14312">
    <property type="entry name" value="FG-GAP_2"/>
    <property type="match status" value="1"/>
</dbReference>
<dbReference type="Gene3D" id="2.130.10.130">
    <property type="entry name" value="Integrin alpha, N-terminal"/>
    <property type="match status" value="2"/>
</dbReference>
<dbReference type="Proteomes" id="UP001165498">
    <property type="component" value="Unassembled WGS sequence"/>
</dbReference>
<keyword evidence="3" id="KW-0325">Glycoprotein</keyword>
<dbReference type="PANTHER" id="PTHR36220:SF1">
    <property type="entry name" value="GAMMA TUBULIN COMPLEX COMPONENT C-TERMINAL DOMAIN-CONTAINING PROTEIN"/>
    <property type="match status" value="1"/>
</dbReference>
<organism evidence="5 6">
    <name type="scientific">Tahibacter harae</name>
    <dbReference type="NCBI Taxonomy" id="2963937"/>
    <lineage>
        <taxon>Bacteria</taxon>
        <taxon>Pseudomonadati</taxon>
        <taxon>Pseudomonadota</taxon>
        <taxon>Gammaproteobacteria</taxon>
        <taxon>Lysobacterales</taxon>
        <taxon>Rhodanobacteraceae</taxon>
        <taxon>Tahibacter</taxon>
    </lineage>
</organism>
<evidence type="ECO:0000256" key="4">
    <source>
        <dbReference type="SAM" id="SignalP"/>
    </source>
</evidence>
<dbReference type="EMBL" id="JANFQO010000003">
    <property type="protein sequence ID" value="MCQ4164024.1"/>
    <property type="molecule type" value="Genomic_DNA"/>
</dbReference>
<protein>
    <submittedName>
        <fullName evidence="5">FG-GAP repeat protein</fullName>
    </submittedName>
</protein>
<evidence type="ECO:0000256" key="1">
    <source>
        <dbReference type="ARBA" id="ARBA00022729"/>
    </source>
</evidence>
<dbReference type="InterPro" id="IPR028994">
    <property type="entry name" value="Integrin_alpha_N"/>
</dbReference>
<feature type="signal peptide" evidence="4">
    <location>
        <begin position="1"/>
        <end position="22"/>
    </location>
</feature>
<dbReference type="RefSeq" id="WP_255911973.1">
    <property type="nucleotide sequence ID" value="NZ_JANFQO010000003.1"/>
</dbReference>
<evidence type="ECO:0000313" key="6">
    <source>
        <dbReference type="Proteomes" id="UP001165498"/>
    </source>
</evidence>
<evidence type="ECO:0000256" key="3">
    <source>
        <dbReference type="ARBA" id="ARBA00023180"/>
    </source>
</evidence>
<gene>
    <name evidence="5" type="ORF">NM961_04805</name>
</gene>
<dbReference type="PANTHER" id="PTHR36220">
    <property type="entry name" value="UNNAMED PRODUCT"/>
    <property type="match status" value="1"/>
</dbReference>
<sequence>MRIFVRILAIAALACGSGAAAAQTAPVYSYLPPVFGSGNAADRAGSSVSRDGEWLAVGVPGHDDDGAADSGRVGIYRWTDGAWRALAPLRLGALDGESAQAGARFGASVSVSGSRVLIGCPGCSDGRAKAYLVDLQEPLFPAAFRKLFPPVIAEPDAELGIGAAVALSGGVFAVGAPLGRSTLAGVERGAVATGRIDGAGVAWEDILFGPESPAGSRFGHALALAATSGSVPLTGYRSLLIGAPAYVNSGGFGLAGRGYLYQRSDFGTGWDYRQEFANATPGLADAMGSSVAIQRTSAEVDGYLALGAPGRSVNGTPGGGAFIHVRAVGQNAYAFEALVQHPEAEAGDRFGSAVGIDGTRLAVGADGRARGPSFPDQGRVYVFDRQAPSGGAWPLRQELTFPGSGNVNLGRALSVALDMIVVGWPAQDFAASGGGAAIYACDLLFVDGLQGNTAARPCTRP</sequence>
<dbReference type="PROSITE" id="PS51470">
    <property type="entry name" value="FG_GAP"/>
    <property type="match status" value="1"/>
</dbReference>
<accession>A0ABT1QNC0</accession>
<comment type="caution">
    <text evidence="5">The sequence shown here is derived from an EMBL/GenBank/DDBJ whole genome shotgun (WGS) entry which is preliminary data.</text>
</comment>
<dbReference type="InterPro" id="IPR013517">
    <property type="entry name" value="FG-GAP"/>
</dbReference>
<feature type="chain" id="PRO_5046231570" evidence="4">
    <location>
        <begin position="23"/>
        <end position="461"/>
    </location>
</feature>
<dbReference type="SMART" id="SM00191">
    <property type="entry name" value="Int_alpha"/>
    <property type="match status" value="3"/>
</dbReference>
<evidence type="ECO:0000313" key="5">
    <source>
        <dbReference type="EMBL" id="MCQ4164024.1"/>
    </source>
</evidence>